<accession>A0A5P3ABW3</accession>
<sequence>MTHAGDWPALPCALQQHPYYGQTVRGLGAGVKTYRLCTGGGEVGRVQVLYRRMGPLRLAWVGRGPVWMPWVAEAARRDALAKIATCLPGLALVQPDTVAEAGWMRATALMTAPSVAEIDLTLSAEGRMARQHGKWRNRLRKAQAAGLTIRQRPVNGDADAALLAKEAAQRKRRGYTALPPAFLREWAGQYRHATRIFTAHLNGEVVAFMVFLLHAPVATYHVGWSGAAGRDASAHHLLLWTASNWLADRGFSRLDLGTVDTATTPGLARFKIGSGAQIRALGPTLLPLPRFLRHPSAVVRAFPLAIRRNHG</sequence>
<gene>
    <name evidence="2" type="ORF">RIdsm_02645</name>
</gene>
<proteinExistence type="predicted"/>
<dbReference type="EMBL" id="CP031598">
    <property type="protein sequence ID" value="QEW26839.1"/>
    <property type="molecule type" value="Genomic_DNA"/>
</dbReference>
<dbReference type="AlphaFoldDB" id="A0A5P3ABW3"/>
<reference evidence="2 3" key="1">
    <citation type="submission" date="2018-08" db="EMBL/GenBank/DDBJ databases">
        <title>Genetic Globetrotter - A new plasmid hitch-hiking vast phylogenetic and geographic distances.</title>
        <authorList>
            <person name="Vollmers J."/>
            <person name="Petersen J."/>
        </authorList>
    </citation>
    <scope>NUCLEOTIDE SEQUENCE [LARGE SCALE GENOMIC DNA]</scope>
    <source>
        <strain evidence="2 3">DSM 26383</strain>
    </source>
</reference>
<protein>
    <recommendedName>
        <fullName evidence="1">BioF2-like acetyltransferase domain-containing protein</fullName>
    </recommendedName>
</protein>
<evidence type="ECO:0000313" key="3">
    <source>
        <dbReference type="Proteomes" id="UP000325785"/>
    </source>
</evidence>
<dbReference type="SUPFAM" id="SSF55729">
    <property type="entry name" value="Acyl-CoA N-acyltransferases (Nat)"/>
    <property type="match status" value="1"/>
</dbReference>
<dbReference type="Proteomes" id="UP000325785">
    <property type="component" value="Chromosome"/>
</dbReference>
<name>A0A5P3ABW3_9RHOB</name>
<dbReference type="InterPro" id="IPR050644">
    <property type="entry name" value="PG_Glycine_Bridge_Synth"/>
</dbReference>
<dbReference type="PANTHER" id="PTHR36174">
    <property type="entry name" value="LIPID II:GLYCINE GLYCYLTRANSFERASE"/>
    <property type="match status" value="1"/>
</dbReference>
<organism evidence="2 3">
    <name type="scientific">Roseovarius indicus</name>
    <dbReference type="NCBI Taxonomy" id="540747"/>
    <lineage>
        <taxon>Bacteria</taxon>
        <taxon>Pseudomonadati</taxon>
        <taxon>Pseudomonadota</taxon>
        <taxon>Alphaproteobacteria</taxon>
        <taxon>Rhodobacterales</taxon>
        <taxon>Roseobacteraceae</taxon>
        <taxon>Roseovarius</taxon>
    </lineage>
</organism>
<dbReference type="KEGG" id="rid:RIdsm_02645"/>
<dbReference type="Pfam" id="PF13480">
    <property type="entry name" value="Acetyltransf_6"/>
    <property type="match status" value="1"/>
</dbReference>
<dbReference type="InterPro" id="IPR016181">
    <property type="entry name" value="Acyl_CoA_acyltransferase"/>
</dbReference>
<dbReference type="InterPro" id="IPR038740">
    <property type="entry name" value="BioF2-like_GNAT_dom"/>
</dbReference>
<dbReference type="Gene3D" id="3.40.630.30">
    <property type="match status" value="1"/>
</dbReference>
<evidence type="ECO:0000313" key="2">
    <source>
        <dbReference type="EMBL" id="QEW26839.1"/>
    </source>
</evidence>
<evidence type="ECO:0000259" key="1">
    <source>
        <dbReference type="Pfam" id="PF13480"/>
    </source>
</evidence>
<dbReference type="PANTHER" id="PTHR36174:SF1">
    <property type="entry name" value="LIPID II:GLYCINE GLYCYLTRANSFERASE"/>
    <property type="match status" value="1"/>
</dbReference>
<feature type="domain" description="BioF2-like acetyltransferase" evidence="1">
    <location>
        <begin position="133"/>
        <end position="260"/>
    </location>
</feature>